<feature type="region of interest" description="Disordered" evidence="8">
    <location>
        <begin position="1"/>
        <end position="25"/>
    </location>
</feature>
<keyword evidence="4 7" id="KW-0812">Transmembrane</keyword>
<dbReference type="AlphaFoldDB" id="D1AAM4"/>
<dbReference type="CDD" id="cd06261">
    <property type="entry name" value="TM_PBP2"/>
    <property type="match status" value="1"/>
</dbReference>
<dbReference type="Proteomes" id="UP000001918">
    <property type="component" value="Chromosome"/>
</dbReference>
<dbReference type="InterPro" id="IPR035906">
    <property type="entry name" value="MetI-like_sf"/>
</dbReference>
<dbReference type="InterPro" id="IPR000515">
    <property type="entry name" value="MetI-like"/>
</dbReference>
<evidence type="ECO:0000313" key="11">
    <source>
        <dbReference type="Proteomes" id="UP000001918"/>
    </source>
</evidence>
<evidence type="ECO:0000256" key="3">
    <source>
        <dbReference type="ARBA" id="ARBA00022475"/>
    </source>
</evidence>
<dbReference type="GO" id="GO:0010438">
    <property type="term" value="P:cellular response to sulfur starvation"/>
    <property type="evidence" value="ECO:0007669"/>
    <property type="project" value="TreeGrafter"/>
</dbReference>
<dbReference type="EMBL" id="CP001738">
    <property type="protein sequence ID" value="ACY97034.1"/>
    <property type="molecule type" value="Genomic_DNA"/>
</dbReference>
<feature type="transmembrane region" description="Helical" evidence="7">
    <location>
        <begin position="204"/>
        <end position="224"/>
    </location>
</feature>
<dbReference type="HOGENOM" id="CLU_046113_1_1_11"/>
<dbReference type="PANTHER" id="PTHR30151:SF25">
    <property type="entry name" value="TAURINE TRANSPORT SYSTEM PERMEASE PROTEIN TAUC"/>
    <property type="match status" value="1"/>
</dbReference>
<evidence type="ECO:0000256" key="4">
    <source>
        <dbReference type="ARBA" id="ARBA00022692"/>
    </source>
</evidence>
<accession>D1AAM4</accession>
<keyword evidence="11" id="KW-1185">Reference proteome</keyword>
<keyword evidence="2 7" id="KW-0813">Transport</keyword>
<dbReference type="Pfam" id="PF00528">
    <property type="entry name" value="BPD_transp_1"/>
    <property type="match status" value="1"/>
</dbReference>
<keyword evidence="6 7" id="KW-0472">Membrane</keyword>
<dbReference type="RefSeq" id="WP_012851818.1">
    <property type="nucleotide sequence ID" value="NC_013510.1"/>
</dbReference>
<feature type="transmembrane region" description="Helical" evidence="7">
    <location>
        <begin position="148"/>
        <end position="170"/>
    </location>
</feature>
<evidence type="ECO:0000256" key="1">
    <source>
        <dbReference type="ARBA" id="ARBA00004651"/>
    </source>
</evidence>
<feature type="transmembrane region" description="Helical" evidence="7">
    <location>
        <begin position="244"/>
        <end position="262"/>
    </location>
</feature>
<comment type="subcellular location">
    <subcellularLocation>
        <location evidence="1 7">Cell membrane</location>
        <topology evidence="1 7">Multi-pass membrane protein</topology>
    </subcellularLocation>
</comment>
<dbReference type="FunFam" id="1.10.3720.10:FF:000003">
    <property type="entry name" value="Aliphatic sulfonate ABC transporter permease"/>
    <property type="match status" value="1"/>
</dbReference>
<evidence type="ECO:0000256" key="5">
    <source>
        <dbReference type="ARBA" id="ARBA00022989"/>
    </source>
</evidence>
<evidence type="ECO:0000256" key="7">
    <source>
        <dbReference type="RuleBase" id="RU363032"/>
    </source>
</evidence>
<dbReference type="PROSITE" id="PS50928">
    <property type="entry name" value="ABC_TM1"/>
    <property type="match status" value="1"/>
</dbReference>
<dbReference type="STRING" id="471852.Tcur_1455"/>
<protein>
    <submittedName>
        <fullName evidence="10">Binding-protein-dependent transport systems inner membrane component</fullName>
    </submittedName>
</protein>
<dbReference type="KEGG" id="tcu:Tcur_1455"/>
<organism evidence="10 11">
    <name type="scientific">Thermomonospora curvata (strain ATCC 19995 / DSM 43183 / JCM 3096 / KCTC 9072 / NBRC 15933 / NCIMB 10081 / Henssen B9)</name>
    <dbReference type="NCBI Taxonomy" id="471852"/>
    <lineage>
        <taxon>Bacteria</taxon>
        <taxon>Bacillati</taxon>
        <taxon>Actinomycetota</taxon>
        <taxon>Actinomycetes</taxon>
        <taxon>Streptosporangiales</taxon>
        <taxon>Thermomonosporaceae</taxon>
        <taxon>Thermomonospora</taxon>
    </lineage>
</organism>
<dbReference type="Gene3D" id="1.10.3720.10">
    <property type="entry name" value="MetI-like"/>
    <property type="match status" value="1"/>
</dbReference>
<feature type="domain" description="ABC transmembrane type-1" evidence="9">
    <location>
        <begin position="82"/>
        <end position="262"/>
    </location>
</feature>
<reference evidence="10 11" key="1">
    <citation type="journal article" date="2011" name="Stand. Genomic Sci.">
        <title>Complete genome sequence of Thermomonospora curvata type strain (B9).</title>
        <authorList>
            <person name="Chertkov O."/>
            <person name="Sikorski J."/>
            <person name="Nolan M."/>
            <person name="Lapidus A."/>
            <person name="Lucas S."/>
            <person name="Del Rio T.G."/>
            <person name="Tice H."/>
            <person name="Cheng J.F."/>
            <person name="Goodwin L."/>
            <person name="Pitluck S."/>
            <person name="Liolios K."/>
            <person name="Ivanova N."/>
            <person name="Mavromatis K."/>
            <person name="Mikhailova N."/>
            <person name="Ovchinnikova G."/>
            <person name="Pati A."/>
            <person name="Chen A."/>
            <person name="Palaniappan K."/>
            <person name="Djao O.D."/>
            <person name="Land M."/>
            <person name="Hauser L."/>
            <person name="Chang Y.J."/>
            <person name="Jeffries C.D."/>
            <person name="Brettin T."/>
            <person name="Han C."/>
            <person name="Detter J.C."/>
            <person name="Rohde M."/>
            <person name="Goker M."/>
            <person name="Woyke T."/>
            <person name="Bristow J."/>
            <person name="Eisen J.A."/>
            <person name="Markowitz V."/>
            <person name="Hugenholtz P."/>
            <person name="Klenk H.P."/>
            <person name="Kyrpides N.C."/>
        </authorList>
    </citation>
    <scope>NUCLEOTIDE SEQUENCE [LARGE SCALE GENOMIC DNA]</scope>
    <source>
        <strain evidence="11">ATCC 19995 / DSM 43183 / JCM 3096 / KCTC 9072 / NBRC 15933 / NCIMB 10081 / Henssen B9</strain>
    </source>
</reference>
<name>D1AAM4_THECD</name>
<evidence type="ECO:0000259" key="9">
    <source>
        <dbReference type="PROSITE" id="PS50928"/>
    </source>
</evidence>
<feature type="transmembrane region" description="Helical" evidence="7">
    <location>
        <begin position="86"/>
        <end position="109"/>
    </location>
</feature>
<proteinExistence type="inferred from homology"/>
<sequence length="269" mass="28195">MSVSLRPIAPARSRPPAGSGGASRRWRAPWPPLACLALAVALWWLLTSVIGADDRLLSSFAPQRAVPAIGDLAERGVLVEDTLTSLWRLVMGLLIAAVVGVPLGLGIGLSQTAERATRPVLQFLRMISPLSWAPVAVGLFGIGSEPVFFLVAAAAVWPIVLNTAAGVRAVDPGHILVARSLGARRGEILGSVVLPSARAHVLTGLRLALGIAWVVLVPAEMLGVDSGLGYQILNARDQLAYDQLMAVILVIGALGYVLDALARRALASR</sequence>
<dbReference type="GO" id="GO:0005886">
    <property type="term" value="C:plasma membrane"/>
    <property type="evidence" value="ECO:0007669"/>
    <property type="project" value="UniProtKB-SubCell"/>
</dbReference>
<gene>
    <name evidence="10" type="ordered locus">Tcur_1455</name>
</gene>
<evidence type="ECO:0000256" key="6">
    <source>
        <dbReference type="ARBA" id="ARBA00023136"/>
    </source>
</evidence>
<evidence type="ECO:0000256" key="8">
    <source>
        <dbReference type="SAM" id="MobiDB-lite"/>
    </source>
</evidence>
<evidence type="ECO:0000256" key="2">
    <source>
        <dbReference type="ARBA" id="ARBA00022448"/>
    </source>
</evidence>
<dbReference type="GO" id="GO:0042918">
    <property type="term" value="P:alkanesulfonate transmembrane transport"/>
    <property type="evidence" value="ECO:0007669"/>
    <property type="project" value="UniProtKB-ARBA"/>
</dbReference>
<keyword evidence="3" id="KW-1003">Cell membrane</keyword>
<dbReference type="eggNOG" id="COG0600">
    <property type="taxonomic scope" value="Bacteria"/>
</dbReference>
<dbReference type="PANTHER" id="PTHR30151">
    <property type="entry name" value="ALKANE SULFONATE ABC TRANSPORTER-RELATED, MEMBRANE SUBUNIT"/>
    <property type="match status" value="1"/>
</dbReference>
<dbReference type="SUPFAM" id="SSF161098">
    <property type="entry name" value="MetI-like"/>
    <property type="match status" value="1"/>
</dbReference>
<comment type="similarity">
    <text evidence="7">Belongs to the binding-protein-dependent transport system permease family.</text>
</comment>
<keyword evidence="5 7" id="KW-1133">Transmembrane helix</keyword>
<evidence type="ECO:0000313" key="10">
    <source>
        <dbReference type="EMBL" id="ACY97034.1"/>
    </source>
</evidence>
<dbReference type="OrthoDB" id="3173654at2"/>
<feature type="transmembrane region" description="Helical" evidence="7">
    <location>
        <begin position="121"/>
        <end position="142"/>
    </location>
</feature>